<dbReference type="RefSeq" id="WP_377152474.1">
    <property type="nucleotide sequence ID" value="NZ_JBHSAF010000014.1"/>
</dbReference>
<keyword evidence="11" id="KW-1185">Reference proteome</keyword>
<proteinExistence type="inferred from homology"/>
<dbReference type="CDD" id="cd03064">
    <property type="entry name" value="TRX_Fd_NuoE"/>
    <property type="match status" value="1"/>
</dbReference>
<dbReference type="Proteomes" id="UP001595692">
    <property type="component" value="Unassembled WGS sequence"/>
</dbReference>
<evidence type="ECO:0000256" key="4">
    <source>
        <dbReference type="ARBA" id="ARBA00022723"/>
    </source>
</evidence>
<dbReference type="PROSITE" id="PS01099">
    <property type="entry name" value="COMPLEX1_24K"/>
    <property type="match status" value="1"/>
</dbReference>
<organism evidence="10 11">
    <name type="scientific">Pseudaeromonas sharmana</name>
    <dbReference type="NCBI Taxonomy" id="328412"/>
    <lineage>
        <taxon>Bacteria</taxon>
        <taxon>Pseudomonadati</taxon>
        <taxon>Pseudomonadota</taxon>
        <taxon>Gammaproteobacteria</taxon>
        <taxon>Aeromonadales</taxon>
        <taxon>Aeromonadaceae</taxon>
        <taxon>Pseudaeromonas</taxon>
    </lineage>
</organism>
<dbReference type="InterPro" id="IPR002023">
    <property type="entry name" value="NuoE-like"/>
</dbReference>
<keyword evidence="5" id="KW-0408">Iron</keyword>
<dbReference type="PANTHER" id="PTHR10371">
    <property type="entry name" value="NADH DEHYDROGENASE UBIQUINONE FLAVOPROTEIN 2, MITOCHONDRIAL"/>
    <property type="match status" value="1"/>
</dbReference>
<dbReference type="Gene3D" id="1.10.10.1590">
    <property type="entry name" value="NADH-quinone oxidoreductase subunit E"/>
    <property type="match status" value="1"/>
</dbReference>
<evidence type="ECO:0000256" key="2">
    <source>
        <dbReference type="ARBA" id="ARBA00019898"/>
    </source>
</evidence>
<evidence type="ECO:0000256" key="5">
    <source>
        <dbReference type="ARBA" id="ARBA00023004"/>
    </source>
</evidence>
<dbReference type="SUPFAM" id="SSF52833">
    <property type="entry name" value="Thioredoxin-like"/>
    <property type="match status" value="1"/>
</dbReference>
<name>A0ABV8CQ56_9GAMM</name>
<dbReference type="InterPro" id="IPR036249">
    <property type="entry name" value="Thioredoxin-like_sf"/>
</dbReference>
<evidence type="ECO:0000256" key="8">
    <source>
        <dbReference type="ARBA" id="ARBA00032788"/>
    </source>
</evidence>
<accession>A0ABV8CQ56</accession>
<keyword evidence="4" id="KW-0479">Metal-binding</keyword>
<evidence type="ECO:0000256" key="7">
    <source>
        <dbReference type="ARBA" id="ARBA00031580"/>
    </source>
</evidence>
<sequence>MSHECQCHNGGCSAPVAEIPFQLTAQERDAIEHEKHHYEDARAASIEALKIVQKQRGWVPDGAIPAIAGVLGIADSDVEGVATFYSQIFRQPVGRHVIRLCDSVVCFITGYQSVLQALQDQLGIGLGQTTADGRFTLLPVCCLGNCDKGPTLMIDDDTHSFGAGESLTQAELTLLLERYP</sequence>
<dbReference type="InterPro" id="IPR042128">
    <property type="entry name" value="NuoE_dom"/>
</dbReference>
<dbReference type="PANTHER" id="PTHR10371:SF3">
    <property type="entry name" value="NADH DEHYDROGENASE [UBIQUINONE] FLAVOPROTEIN 2, MITOCHONDRIAL"/>
    <property type="match status" value="1"/>
</dbReference>
<dbReference type="Gene3D" id="3.40.30.10">
    <property type="entry name" value="Glutaredoxin"/>
    <property type="match status" value="1"/>
</dbReference>
<gene>
    <name evidence="10" type="primary">nuoE</name>
    <name evidence="10" type="ORF">ACFOSS_11180</name>
</gene>
<dbReference type="NCBIfam" id="NF005722">
    <property type="entry name" value="PRK07539.1-2"/>
    <property type="match status" value="1"/>
</dbReference>
<reference evidence="11" key="1">
    <citation type="journal article" date="2019" name="Int. J. Syst. Evol. Microbiol.">
        <title>The Global Catalogue of Microorganisms (GCM) 10K type strain sequencing project: providing services to taxonomists for standard genome sequencing and annotation.</title>
        <authorList>
            <consortium name="The Broad Institute Genomics Platform"/>
            <consortium name="The Broad Institute Genome Sequencing Center for Infectious Disease"/>
            <person name="Wu L."/>
            <person name="Ma J."/>
        </authorList>
    </citation>
    <scope>NUCLEOTIDE SEQUENCE [LARGE SCALE GENOMIC DNA]</scope>
    <source>
        <strain evidence="11">CCUG 54939</strain>
    </source>
</reference>
<evidence type="ECO:0000313" key="10">
    <source>
        <dbReference type="EMBL" id="MFC3914027.1"/>
    </source>
</evidence>
<evidence type="ECO:0000256" key="3">
    <source>
        <dbReference type="ARBA" id="ARBA00022714"/>
    </source>
</evidence>
<dbReference type="InterPro" id="IPR041921">
    <property type="entry name" value="NuoE_N"/>
</dbReference>
<dbReference type="NCBIfam" id="TIGR01958">
    <property type="entry name" value="nuoE_fam"/>
    <property type="match status" value="1"/>
</dbReference>
<comment type="cofactor">
    <cofactor evidence="9">
        <name>[2Fe-2S] cluster</name>
        <dbReference type="ChEBI" id="CHEBI:190135"/>
    </cofactor>
</comment>
<keyword evidence="3" id="KW-0001">2Fe-2S</keyword>
<dbReference type="Pfam" id="PF01257">
    <property type="entry name" value="2Fe-2S_thioredx"/>
    <property type="match status" value="1"/>
</dbReference>
<protein>
    <recommendedName>
        <fullName evidence="2">NADH-quinone oxidoreductase subunit E</fullName>
    </recommendedName>
    <alternativeName>
        <fullName evidence="7">NADH dehydrogenase I subunit E</fullName>
    </alternativeName>
    <alternativeName>
        <fullName evidence="8">NDH-1 subunit E</fullName>
    </alternativeName>
</protein>
<dbReference type="GO" id="GO:0050136">
    <property type="term" value="F:NADH dehydrogenase (quinone) (non-electrogenic) activity"/>
    <property type="evidence" value="ECO:0007669"/>
    <property type="project" value="UniProtKB-EC"/>
</dbReference>
<dbReference type="EMBL" id="JBHSAF010000014">
    <property type="protein sequence ID" value="MFC3914027.1"/>
    <property type="molecule type" value="Genomic_DNA"/>
</dbReference>
<evidence type="ECO:0000256" key="1">
    <source>
        <dbReference type="ARBA" id="ARBA00010643"/>
    </source>
</evidence>
<comment type="similarity">
    <text evidence="1">Belongs to the complex I 24 kDa subunit family.</text>
</comment>
<keyword evidence="10" id="KW-0560">Oxidoreductase</keyword>
<evidence type="ECO:0000313" key="11">
    <source>
        <dbReference type="Proteomes" id="UP001595692"/>
    </source>
</evidence>
<evidence type="ECO:0000256" key="6">
    <source>
        <dbReference type="ARBA" id="ARBA00023014"/>
    </source>
</evidence>
<keyword evidence="6" id="KW-0411">Iron-sulfur</keyword>
<evidence type="ECO:0000256" key="9">
    <source>
        <dbReference type="ARBA" id="ARBA00034078"/>
    </source>
</evidence>
<comment type="caution">
    <text evidence="10">The sequence shown here is derived from an EMBL/GenBank/DDBJ whole genome shotgun (WGS) entry which is preliminary data.</text>
</comment>